<sequence>MLNTTRLEVDRQINVGNALGPILAATRATPLQGATRTRGDAVIASTLALLNVRDVPPRAADQATDTVVAAFHRMLEAREEMLLDTLVPLGPAQREALGQVRLLRTRLFPKGTSFIRLPMEMELKHLTDLRQRLGEPEVDAAVTALGLAAEVLHVLAHVERYGRSLGQDAGGAGRATELASLAWHEAFVRFAAQVVIDYEGNTAMQRELLGPYEGQRLQQRAAARAARRARAAAQGSSTPPLGSSPAKGLERGLEVDEALDEEPPSMTGGATPAAG</sequence>
<name>A0A0K1EKV9_CHOCO</name>
<dbReference type="PATRIC" id="fig|52.7.peg.6298"/>
<dbReference type="OrthoDB" id="5509255at2"/>
<feature type="region of interest" description="Disordered" evidence="1">
    <location>
        <begin position="220"/>
        <end position="275"/>
    </location>
</feature>
<evidence type="ECO:0000313" key="3">
    <source>
        <dbReference type="Proteomes" id="UP000067626"/>
    </source>
</evidence>
<reference evidence="2 3" key="1">
    <citation type="submission" date="2015-07" db="EMBL/GenBank/DDBJ databases">
        <title>Genome analysis of myxobacterium Chondromyces crocatus Cm c5 reveals a high potential for natural compound synthesis and the genetic basis for the loss of fruiting body formation.</title>
        <authorList>
            <person name="Zaburannyi N."/>
            <person name="Bunk B."/>
            <person name="Maier J."/>
            <person name="Overmann J."/>
            <person name="Mueller R."/>
        </authorList>
    </citation>
    <scope>NUCLEOTIDE SEQUENCE [LARGE SCALE GENOMIC DNA]</scope>
    <source>
        <strain evidence="2 3">Cm c5</strain>
    </source>
</reference>
<organism evidence="2 3">
    <name type="scientific">Chondromyces crocatus</name>
    <dbReference type="NCBI Taxonomy" id="52"/>
    <lineage>
        <taxon>Bacteria</taxon>
        <taxon>Pseudomonadati</taxon>
        <taxon>Myxococcota</taxon>
        <taxon>Polyangia</taxon>
        <taxon>Polyangiales</taxon>
        <taxon>Polyangiaceae</taxon>
        <taxon>Chondromyces</taxon>
    </lineage>
</organism>
<dbReference type="RefSeq" id="WP_156338905.1">
    <property type="nucleotide sequence ID" value="NZ_CP012159.1"/>
</dbReference>
<keyword evidence="3" id="KW-1185">Reference proteome</keyword>
<accession>A0A0K1EKV9</accession>
<proteinExistence type="predicted"/>
<dbReference type="EMBL" id="CP012159">
    <property type="protein sequence ID" value="AKT41509.1"/>
    <property type="molecule type" value="Genomic_DNA"/>
</dbReference>
<evidence type="ECO:0000256" key="1">
    <source>
        <dbReference type="SAM" id="MobiDB-lite"/>
    </source>
</evidence>
<dbReference type="KEGG" id="ccro:CMC5_057170"/>
<dbReference type="AlphaFoldDB" id="A0A0K1EKV9"/>
<protein>
    <submittedName>
        <fullName evidence="2">Uncharacterized protein</fullName>
    </submittedName>
</protein>
<gene>
    <name evidence="2" type="ORF">CMC5_057170</name>
</gene>
<evidence type="ECO:0000313" key="2">
    <source>
        <dbReference type="EMBL" id="AKT41509.1"/>
    </source>
</evidence>
<dbReference type="Proteomes" id="UP000067626">
    <property type="component" value="Chromosome"/>
</dbReference>